<accession>A0AAW1VFL3</accession>
<keyword evidence="4 9" id="KW-0256">Endoplasmic reticulum</keyword>
<keyword evidence="6 9" id="KW-1133">Transmembrane helix</keyword>
<dbReference type="EMBL" id="JARQZJ010000127">
    <property type="protein sequence ID" value="KAK9891065.1"/>
    <property type="molecule type" value="Genomic_DNA"/>
</dbReference>
<evidence type="ECO:0000256" key="8">
    <source>
        <dbReference type="ARBA" id="ARBA00023136"/>
    </source>
</evidence>
<gene>
    <name evidence="10" type="ORF">WA026_013391</name>
</gene>
<dbReference type="GO" id="GO:0000139">
    <property type="term" value="C:Golgi membrane"/>
    <property type="evidence" value="ECO:0007669"/>
    <property type="project" value="UniProtKB-SubCell"/>
</dbReference>
<comment type="similarity">
    <text evidence="1 9">Belongs to the YIF1 family.</text>
</comment>
<protein>
    <recommendedName>
        <fullName evidence="9">Protein YIF1</fullName>
    </recommendedName>
</protein>
<reference evidence="10 11" key="1">
    <citation type="submission" date="2023-03" db="EMBL/GenBank/DDBJ databases">
        <title>Genome insight into feeding habits of ladybird beetles.</title>
        <authorList>
            <person name="Li H.-S."/>
            <person name="Huang Y.-H."/>
            <person name="Pang H."/>
        </authorList>
    </citation>
    <scope>NUCLEOTIDE SEQUENCE [LARGE SCALE GENOMIC DNA]</scope>
    <source>
        <strain evidence="10">SYSU_2023b</strain>
        <tissue evidence="10">Whole body</tissue>
    </source>
</reference>
<evidence type="ECO:0000313" key="11">
    <source>
        <dbReference type="Proteomes" id="UP001431783"/>
    </source>
</evidence>
<evidence type="ECO:0000256" key="3">
    <source>
        <dbReference type="ARBA" id="ARBA00022692"/>
    </source>
</evidence>
<comment type="caution">
    <text evidence="10">The sequence shown here is derived from an EMBL/GenBank/DDBJ whole genome shotgun (WGS) entry which is preliminary data.</text>
</comment>
<dbReference type="GO" id="GO:0030134">
    <property type="term" value="C:COPII-coated ER to Golgi transport vesicle"/>
    <property type="evidence" value="ECO:0007669"/>
    <property type="project" value="TreeGrafter"/>
</dbReference>
<proteinExistence type="inferred from homology"/>
<evidence type="ECO:0000256" key="7">
    <source>
        <dbReference type="ARBA" id="ARBA00023034"/>
    </source>
</evidence>
<organism evidence="10 11">
    <name type="scientific">Henosepilachna vigintioctopunctata</name>
    <dbReference type="NCBI Taxonomy" id="420089"/>
    <lineage>
        <taxon>Eukaryota</taxon>
        <taxon>Metazoa</taxon>
        <taxon>Ecdysozoa</taxon>
        <taxon>Arthropoda</taxon>
        <taxon>Hexapoda</taxon>
        <taxon>Insecta</taxon>
        <taxon>Pterygota</taxon>
        <taxon>Neoptera</taxon>
        <taxon>Endopterygota</taxon>
        <taxon>Coleoptera</taxon>
        <taxon>Polyphaga</taxon>
        <taxon>Cucujiformia</taxon>
        <taxon>Coccinelloidea</taxon>
        <taxon>Coccinellidae</taxon>
        <taxon>Epilachninae</taxon>
        <taxon>Epilachnini</taxon>
        <taxon>Henosepilachna</taxon>
    </lineage>
</organism>
<name>A0AAW1VFL3_9CUCU</name>
<evidence type="ECO:0000256" key="1">
    <source>
        <dbReference type="ARBA" id="ARBA00009727"/>
    </source>
</evidence>
<keyword evidence="7 9" id="KW-0333">Golgi apparatus</keyword>
<feature type="transmembrane region" description="Helical" evidence="9">
    <location>
        <begin position="151"/>
        <end position="169"/>
    </location>
</feature>
<dbReference type="GO" id="GO:0015031">
    <property type="term" value="P:protein transport"/>
    <property type="evidence" value="ECO:0007669"/>
    <property type="project" value="UniProtKB-KW"/>
</dbReference>
<keyword evidence="3 9" id="KW-0812">Transmembrane</keyword>
<dbReference type="InterPro" id="IPR005578">
    <property type="entry name" value="Yif1_fam"/>
</dbReference>
<dbReference type="Pfam" id="PF03878">
    <property type="entry name" value="YIF1"/>
    <property type="match status" value="1"/>
</dbReference>
<dbReference type="PANTHER" id="PTHR14083">
    <property type="entry name" value="YIP1 INTERACTING FACTOR HOMOLOG YIF1 PROTEIN"/>
    <property type="match status" value="1"/>
</dbReference>
<dbReference type="PANTHER" id="PTHR14083:SF0">
    <property type="entry name" value="YIP1D-INTERACTING FACTOR 1, ISOFORM C"/>
    <property type="match status" value="1"/>
</dbReference>
<evidence type="ECO:0000256" key="9">
    <source>
        <dbReference type="RuleBase" id="RU368073"/>
    </source>
</evidence>
<feature type="transmembrane region" description="Helical" evidence="9">
    <location>
        <begin position="219"/>
        <end position="243"/>
    </location>
</feature>
<evidence type="ECO:0000256" key="5">
    <source>
        <dbReference type="ARBA" id="ARBA00022927"/>
    </source>
</evidence>
<dbReference type="GO" id="GO:0006888">
    <property type="term" value="P:endoplasmic reticulum to Golgi vesicle-mediated transport"/>
    <property type="evidence" value="ECO:0007669"/>
    <property type="project" value="UniProtKB-UniRule"/>
</dbReference>
<dbReference type="GO" id="GO:0005789">
    <property type="term" value="C:endoplasmic reticulum membrane"/>
    <property type="evidence" value="ECO:0007669"/>
    <property type="project" value="UniProtKB-SubCell"/>
</dbReference>
<evidence type="ECO:0000313" key="10">
    <source>
        <dbReference type="EMBL" id="KAK9891065.1"/>
    </source>
</evidence>
<comment type="function">
    <text evidence="9">Has a role in transport between endoplasmic reticulum and Golgi.</text>
</comment>
<comment type="subcellular location">
    <subcellularLocation>
        <location evidence="9">Endoplasmic reticulum membrane</location>
        <topology evidence="9">Multi-pass membrane protein</topology>
    </subcellularLocation>
    <subcellularLocation>
        <location evidence="9">Golgi apparatus membrane</location>
        <topology evidence="9">Multi-pass membrane protein</topology>
    </subcellularLocation>
</comment>
<dbReference type="AlphaFoldDB" id="A0AAW1VFL3"/>
<evidence type="ECO:0000256" key="4">
    <source>
        <dbReference type="ARBA" id="ARBA00022824"/>
    </source>
</evidence>
<sequence length="263" mass="29524">MNYNSNAGTRTPFGRKIKRVSDVNAMGYTPFDPSATQQAPYTNMGGPEMSQYPQPTQGDFITSPYITPNLDMTGTPAMATPYNPSMQNMPHIDNQRAPSLGAFKQPIVQDFALQYGQQLASAGTTILQKEVGKYVAVGKLKYYFSVDKKYVLSKLMLLFFPFTHSNWTIKYEQDNPVQPRFEINAPDLYIPMMAYITYVLVAGLLLGTQHRFTFEQIGILSSSALAWCVIELCVYLGTLYVAMIQTSLRTLDLLAYSGYKFVE</sequence>
<keyword evidence="11" id="KW-1185">Reference proteome</keyword>
<evidence type="ECO:0000256" key="6">
    <source>
        <dbReference type="ARBA" id="ARBA00022989"/>
    </source>
</evidence>
<keyword evidence="5 9" id="KW-0653">Protein transport</keyword>
<dbReference type="GO" id="GO:0005793">
    <property type="term" value="C:endoplasmic reticulum-Golgi intermediate compartment"/>
    <property type="evidence" value="ECO:0007669"/>
    <property type="project" value="UniProtKB-UniRule"/>
</dbReference>
<keyword evidence="8 9" id="KW-0472">Membrane</keyword>
<feature type="transmembrane region" description="Helical" evidence="9">
    <location>
        <begin position="189"/>
        <end position="207"/>
    </location>
</feature>
<evidence type="ECO:0000256" key="2">
    <source>
        <dbReference type="ARBA" id="ARBA00022448"/>
    </source>
</evidence>
<keyword evidence="2 9" id="KW-0813">Transport</keyword>
<dbReference type="Proteomes" id="UP001431783">
    <property type="component" value="Unassembled WGS sequence"/>
</dbReference>